<evidence type="ECO:0000256" key="2">
    <source>
        <dbReference type="ARBA" id="ARBA00022741"/>
    </source>
</evidence>
<evidence type="ECO:0000256" key="4">
    <source>
        <dbReference type="SAM" id="Coils"/>
    </source>
</evidence>
<dbReference type="PROSITE" id="PS00211">
    <property type="entry name" value="ABC_TRANSPORTER_1"/>
    <property type="match status" value="1"/>
</dbReference>
<dbReference type="InterPro" id="IPR017871">
    <property type="entry name" value="ABC_transporter-like_CS"/>
</dbReference>
<dbReference type="GO" id="GO:0016887">
    <property type="term" value="F:ATP hydrolysis activity"/>
    <property type="evidence" value="ECO:0007669"/>
    <property type="project" value="InterPro"/>
</dbReference>
<dbReference type="RefSeq" id="WP_007416740.1">
    <property type="nucleotide sequence ID" value="NZ_ABOX02000030.1"/>
</dbReference>
<dbReference type="EMBL" id="ABOX02000030">
    <property type="protein sequence ID" value="EEF59299.1"/>
    <property type="molecule type" value="Genomic_DNA"/>
</dbReference>
<dbReference type="InterPro" id="IPR003439">
    <property type="entry name" value="ABC_transporter-like_ATP-bd"/>
</dbReference>
<dbReference type="Gene3D" id="3.40.50.300">
    <property type="entry name" value="P-loop containing nucleotide triphosphate hydrolases"/>
    <property type="match status" value="2"/>
</dbReference>
<evidence type="ECO:0000313" key="6">
    <source>
        <dbReference type="EMBL" id="EEF59299.1"/>
    </source>
</evidence>
<protein>
    <submittedName>
        <fullName evidence="6">ABC transporter related-protein</fullName>
    </submittedName>
</protein>
<organism evidence="6 7">
    <name type="scientific">Pedosphaera parvula (strain Ellin514)</name>
    <dbReference type="NCBI Taxonomy" id="320771"/>
    <lineage>
        <taxon>Bacteria</taxon>
        <taxon>Pseudomonadati</taxon>
        <taxon>Verrucomicrobiota</taxon>
        <taxon>Pedosphaerae</taxon>
        <taxon>Pedosphaerales</taxon>
        <taxon>Pedosphaeraceae</taxon>
        <taxon>Pedosphaera</taxon>
    </lineage>
</organism>
<evidence type="ECO:0000256" key="3">
    <source>
        <dbReference type="ARBA" id="ARBA00022840"/>
    </source>
</evidence>
<dbReference type="SMART" id="SM00382">
    <property type="entry name" value="AAA"/>
    <property type="match status" value="2"/>
</dbReference>
<reference evidence="6 7" key="1">
    <citation type="journal article" date="2011" name="J. Bacteriol.">
        <title>Genome sequence of 'Pedosphaera parvula' Ellin514, an aerobic Verrucomicrobial isolate from pasture soil.</title>
        <authorList>
            <person name="Kant R."/>
            <person name="van Passel M.W."/>
            <person name="Sangwan P."/>
            <person name="Palva A."/>
            <person name="Lucas S."/>
            <person name="Copeland A."/>
            <person name="Lapidus A."/>
            <person name="Glavina Del Rio T."/>
            <person name="Dalin E."/>
            <person name="Tice H."/>
            <person name="Bruce D."/>
            <person name="Goodwin L."/>
            <person name="Pitluck S."/>
            <person name="Chertkov O."/>
            <person name="Larimer F.W."/>
            <person name="Land M.L."/>
            <person name="Hauser L."/>
            <person name="Brettin T.S."/>
            <person name="Detter J.C."/>
            <person name="Han S."/>
            <person name="de Vos W.M."/>
            <person name="Janssen P.H."/>
            <person name="Smidt H."/>
        </authorList>
    </citation>
    <scope>NUCLEOTIDE SEQUENCE [LARGE SCALE GENOMIC DNA]</scope>
    <source>
        <strain evidence="6 7">Ellin514</strain>
    </source>
</reference>
<dbReference type="InterPro" id="IPR032781">
    <property type="entry name" value="ABC_tran_Xtn"/>
</dbReference>
<dbReference type="PROSITE" id="PS50893">
    <property type="entry name" value="ABC_TRANSPORTER_2"/>
    <property type="match status" value="2"/>
</dbReference>
<dbReference type="AlphaFoldDB" id="B9XLQ1"/>
<dbReference type="PANTHER" id="PTHR19211:SF14">
    <property type="entry name" value="ATP-BINDING CASSETTE SUB-FAMILY F MEMBER 1"/>
    <property type="match status" value="1"/>
</dbReference>
<evidence type="ECO:0000313" key="7">
    <source>
        <dbReference type="Proteomes" id="UP000003688"/>
    </source>
</evidence>
<dbReference type="InterPro" id="IPR050611">
    <property type="entry name" value="ABCF"/>
</dbReference>
<gene>
    <name evidence="6" type="ORF">Cflav_PD2150</name>
</gene>
<proteinExistence type="predicted"/>
<sequence length="536" mass="59989">MLTINDLKMTIGARILFENASLQVNYGDRVALVGPNGAGKSTLFSIILKKTEPDEGTVQRDEWTMVGYLPQEGEAVGDETVLDVATGRVDELPRLEKRLHELEAAGDVSSPEYLEAHAKHDALNDPQVAAKAKKILKGLGYREADFDRPAREMSGGWVMRAHLARLLVMEPDLLLLDEPTNHLDLLSLLWLQKYLKNYSGALLMISHDRQFMDEVVTQVYEIADKKVISYAGNYSDFLTQRETNYENLVAAYKNQQKEIQALQEFADRFRAVPSKASQAMSKLKQIERLELIEKPTPPRKPFRFQIPPPPRGGQRAISLEGIHMAYGTKNVYSGLDLTIERGERTVLVGPNGAGKSTLLKILAGVVEFQQGERKLGHNAKLGYFSQHRADTLDANKTVLDEVLTSSPGLREDEARAILGSFMFRKEEIYKLTSVLSGGEKSRLNLVKFLVDPPNILLMDEPTTHLDITTVESLTIALERYEGSLVFISHDVHFIRHLATKVLHINEGQVKPYTGNYDYFLEKTGATDDARAALTSE</sequence>
<feature type="coiled-coil region" evidence="4">
    <location>
        <begin position="238"/>
        <end position="265"/>
    </location>
</feature>
<dbReference type="OrthoDB" id="9801441at2"/>
<keyword evidence="2" id="KW-0547">Nucleotide-binding</keyword>
<dbReference type="InterPro" id="IPR027417">
    <property type="entry name" value="P-loop_NTPase"/>
</dbReference>
<accession>B9XLQ1</accession>
<evidence type="ECO:0000256" key="1">
    <source>
        <dbReference type="ARBA" id="ARBA00022737"/>
    </source>
</evidence>
<comment type="caution">
    <text evidence="6">The sequence shown here is derived from an EMBL/GenBank/DDBJ whole genome shotgun (WGS) entry which is preliminary data.</text>
</comment>
<dbReference type="Pfam" id="PF00005">
    <property type="entry name" value="ABC_tran"/>
    <property type="match status" value="2"/>
</dbReference>
<name>B9XLQ1_PEDPL</name>
<dbReference type="PANTHER" id="PTHR19211">
    <property type="entry name" value="ATP-BINDING TRANSPORT PROTEIN-RELATED"/>
    <property type="match status" value="1"/>
</dbReference>
<keyword evidence="7" id="KW-1185">Reference proteome</keyword>
<dbReference type="STRING" id="320771.Cflav_PD2150"/>
<evidence type="ECO:0000259" key="5">
    <source>
        <dbReference type="PROSITE" id="PS50893"/>
    </source>
</evidence>
<keyword evidence="1" id="KW-0677">Repeat</keyword>
<dbReference type="NCBIfam" id="NF000355">
    <property type="entry name" value="ribo_prot_ABC_F"/>
    <property type="match status" value="1"/>
</dbReference>
<dbReference type="CDD" id="cd03221">
    <property type="entry name" value="ABCF_EF-3"/>
    <property type="match status" value="2"/>
</dbReference>
<feature type="domain" description="ABC transporter" evidence="5">
    <location>
        <begin position="317"/>
        <end position="531"/>
    </location>
</feature>
<keyword evidence="4" id="KW-0175">Coiled coil</keyword>
<dbReference type="Proteomes" id="UP000003688">
    <property type="component" value="Unassembled WGS sequence"/>
</dbReference>
<feature type="domain" description="ABC transporter" evidence="5">
    <location>
        <begin position="2"/>
        <end position="249"/>
    </location>
</feature>
<keyword evidence="3" id="KW-0067">ATP-binding</keyword>
<dbReference type="InterPro" id="IPR003593">
    <property type="entry name" value="AAA+_ATPase"/>
</dbReference>
<dbReference type="FunFam" id="3.40.50.300:FF:000011">
    <property type="entry name" value="Putative ABC transporter ATP-binding component"/>
    <property type="match status" value="1"/>
</dbReference>
<dbReference type="SUPFAM" id="SSF52540">
    <property type="entry name" value="P-loop containing nucleoside triphosphate hydrolases"/>
    <property type="match status" value="2"/>
</dbReference>
<dbReference type="GO" id="GO:0005524">
    <property type="term" value="F:ATP binding"/>
    <property type="evidence" value="ECO:0007669"/>
    <property type="project" value="UniProtKB-KW"/>
</dbReference>
<dbReference type="Pfam" id="PF12848">
    <property type="entry name" value="ABC_tran_Xtn"/>
    <property type="match status" value="1"/>
</dbReference>